<feature type="compositionally biased region" description="Pro residues" evidence="1">
    <location>
        <begin position="733"/>
        <end position="751"/>
    </location>
</feature>
<name>A0ABP9S8F8_9ACTN</name>
<dbReference type="RefSeq" id="WP_345633683.1">
    <property type="nucleotide sequence ID" value="NZ_BAABJQ010000017.1"/>
</dbReference>
<keyword evidence="2" id="KW-0812">Transmembrane</keyword>
<evidence type="ECO:0000313" key="3">
    <source>
        <dbReference type="EMBL" id="GAA5192171.1"/>
    </source>
</evidence>
<feature type="transmembrane region" description="Helical" evidence="2">
    <location>
        <begin position="373"/>
        <end position="395"/>
    </location>
</feature>
<evidence type="ECO:0000256" key="2">
    <source>
        <dbReference type="SAM" id="Phobius"/>
    </source>
</evidence>
<accession>A0ABP9S8F8</accession>
<evidence type="ECO:0000313" key="4">
    <source>
        <dbReference type="Proteomes" id="UP001501570"/>
    </source>
</evidence>
<feature type="transmembrane region" description="Helical" evidence="2">
    <location>
        <begin position="614"/>
        <end position="633"/>
    </location>
</feature>
<feature type="region of interest" description="Disordered" evidence="1">
    <location>
        <begin position="727"/>
        <end position="753"/>
    </location>
</feature>
<feature type="transmembrane region" description="Helical" evidence="2">
    <location>
        <begin position="557"/>
        <end position="577"/>
    </location>
</feature>
<reference evidence="4" key="1">
    <citation type="journal article" date="2019" name="Int. J. Syst. Evol. Microbiol.">
        <title>The Global Catalogue of Microorganisms (GCM) 10K type strain sequencing project: providing services to taxonomists for standard genome sequencing and annotation.</title>
        <authorList>
            <consortium name="The Broad Institute Genomics Platform"/>
            <consortium name="The Broad Institute Genome Sequencing Center for Infectious Disease"/>
            <person name="Wu L."/>
            <person name="Ma J."/>
        </authorList>
    </citation>
    <scope>NUCLEOTIDE SEQUENCE [LARGE SCALE GENOMIC DNA]</scope>
    <source>
        <strain evidence="4">JCM 18304</strain>
    </source>
</reference>
<gene>
    <name evidence="3" type="ORF">GCM10023322_51140</name>
</gene>
<sequence>MRRATIVPYLAAAAIVLASVLGLVAVPATGAPSVHVQHVVVAGAAGLRWDDVNPTDTPNLWRLAQQGSIGALSVRSAHSPTCPGDGWLTLGAGNYAVGTDPSMSITDQCPPMQVGVQVTGQSANLPQQETDIADWNRELPYRTQPGALADALDCTVAVGPGAAVAAARPYGRIDRYEPALPADPSRLLGSCPLAVVDLGTISATDPTSRRAQAHQIDAQLGAVLAGRPKSSLVMVAGLSDTDLSSRLHVAIADGPGFRAGWLTSPSTARQGYLQLTDLAPTALSALDKPAPTELFSGDPVDSTPGRPTNVASAVSHLSDADREAEAQRSVAGGFFAALTIGVLALFVAAVPLLRRARRARRHAGRRLRPAPVVLVRVVEVLLVAASLTVPGALVADAVPWWRSGAPGLIFAAVTVGVVGALTALVFFGTGRRGALAPLGAVGGITAAIVGIDVLTGSRLQLNGVAGYSAVEGARYAGLGTIGLGLFIAGILLASGWLAQRMSRRWRPVAVAALGAVGVVLVGSPYLGSEAAGAIALTSGVCVAAAICTGGFLTFARLAWATLTGLVVTTGFALLDLLRPGDDRGSLGRLVSAARDGTGDSLLHSTSAQNGTTVFTSPLTLIVLGSVVLIVFVLQRPTGGLKRLFGIYPTMRAALIGIGVASSLAGFLDGVGFNVAGAAAATAVPLATLAALRVLDHADDRTIVVPPLGEGLPAWVRPTVAGVSAAALPSSAPAAPPGPVTTEPPPPPPPGAEPEAAIEVEIAIEAEIVIEPGAGVGPPVSAVPASGPEPPIAGVSPAHNGGKRPAGDNGANTGEPEPDTPVSAPTAPVGDVLP</sequence>
<keyword evidence="2" id="KW-0472">Membrane</keyword>
<dbReference type="EMBL" id="BAABJQ010000017">
    <property type="protein sequence ID" value="GAA5192171.1"/>
    <property type="molecule type" value="Genomic_DNA"/>
</dbReference>
<feature type="transmembrane region" description="Helical" evidence="2">
    <location>
        <begin position="407"/>
        <end position="427"/>
    </location>
</feature>
<keyword evidence="4" id="KW-1185">Reference proteome</keyword>
<feature type="transmembrane region" description="Helical" evidence="2">
    <location>
        <begin position="330"/>
        <end position="353"/>
    </location>
</feature>
<feature type="transmembrane region" description="Helical" evidence="2">
    <location>
        <begin position="533"/>
        <end position="552"/>
    </location>
</feature>
<evidence type="ECO:0000256" key="1">
    <source>
        <dbReference type="SAM" id="MobiDB-lite"/>
    </source>
</evidence>
<feature type="transmembrane region" description="Helical" evidence="2">
    <location>
        <begin position="475"/>
        <end position="496"/>
    </location>
</feature>
<organism evidence="3 4">
    <name type="scientific">Rugosimonospora acidiphila</name>
    <dbReference type="NCBI Taxonomy" id="556531"/>
    <lineage>
        <taxon>Bacteria</taxon>
        <taxon>Bacillati</taxon>
        <taxon>Actinomycetota</taxon>
        <taxon>Actinomycetes</taxon>
        <taxon>Micromonosporales</taxon>
        <taxon>Micromonosporaceae</taxon>
        <taxon>Rugosimonospora</taxon>
    </lineage>
</organism>
<feature type="transmembrane region" description="Helical" evidence="2">
    <location>
        <begin position="508"/>
        <end position="527"/>
    </location>
</feature>
<feature type="transmembrane region" description="Helical" evidence="2">
    <location>
        <begin position="670"/>
        <end position="691"/>
    </location>
</feature>
<dbReference type="Proteomes" id="UP001501570">
    <property type="component" value="Unassembled WGS sequence"/>
</dbReference>
<dbReference type="SUPFAM" id="SSF53649">
    <property type="entry name" value="Alkaline phosphatase-like"/>
    <property type="match status" value="1"/>
</dbReference>
<comment type="caution">
    <text evidence="3">The sequence shown here is derived from an EMBL/GenBank/DDBJ whole genome shotgun (WGS) entry which is preliminary data.</text>
</comment>
<dbReference type="InterPro" id="IPR017850">
    <property type="entry name" value="Alkaline_phosphatase_core_sf"/>
</dbReference>
<feature type="transmembrane region" description="Helical" evidence="2">
    <location>
        <begin position="434"/>
        <end position="455"/>
    </location>
</feature>
<feature type="region of interest" description="Disordered" evidence="1">
    <location>
        <begin position="775"/>
        <end position="833"/>
    </location>
</feature>
<feature type="transmembrane region" description="Helical" evidence="2">
    <location>
        <begin position="645"/>
        <end position="664"/>
    </location>
</feature>
<protein>
    <submittedName>
        <fullName evidence="3">Uncharacterized protein</fullName>
    </submittedName>
</protein>
<proteinExistence type="predicted"/>
<keyword evidence="2" id="KW-1133">Transmembrane helix</keyword>